<reference evidence="2" key="1">
    <citation type="submission" date="2021-03" db="EMBL/GenBank/DDBJ databases">
        <authorList>
            <person name="Bekaert M."/>
        </authorList>
    </citation>
    <scope>NUCLEOTIDE SEQUENCE</scope>
</reference>
<protein>
    <submittedName>
        <fullName evidence="2">Uncharacterized protein</fullName>
    </submittedName>
</protein>
<dbReference type="Gene3D" id="3.40.390.10">
    <property type="entry name" value="Collagenase (Catalytic Domain)"/>
    <property type="match status" value="1"/>
</dbReference>
<sequence>MVSNNIYLRHTNALSQASVLNRQDLRELDESSSIHHQNENSHHVRAGFKNYYVNHNGQILSSHVNPSIKIAATQCVSQTSHYKAAQMIGLMVKHMSYNVFSGIATRGHGVGIFCSNEKVTVFPEFYSLRNKAGCGSSCSGSCRSTCSSDGRKFEDLDGVTNNLSGVREDRINCNNFAGAENILVHEFAHQVYNYMPSSDHNRIDYVYNYANQHHIWTVGTYAMTNPSEFWAEATQAFFHVTGRSDVTGGLNMCNNGQYVCRSESEGRAYLQKRDPWLFEELSKVYTNSQPNTPSGLTACGYRGAYRSPGGKLRRIFRKNGKRWGYENRRGRGGGMGSSSADTSDDLSDS</sequence>
<dbReference type="OrthoDB" id="6132182at2759"/>
<evidence type="ECO:0000313" key="3">
    <source>
        <dbReference type="Proteomes" id="UP000683360"/>
    </source>
</evidence>
<dbReference type="EMBL" id="CAJPWZ010003164">
    <property type="protein sequence ID" value="CAG2253738.1"/>
    <property type="molecule type" value="Genomic_DNA"/>
</dbReference>
<accession>A0A8S3VBF1</accession>
<evidence type="ECO:0000256" key="1">
    <source>
        <dbReference type="SAM" id="MobiDB-lite"/>
    </source>
</evidence>
<gene>
    <name evidence="2" type="ORF">MEDL_65251</name>
</gene>
<feature type="region of interest" description="Disordered" evidence="1">
    <location>
        <begin position="323"/>
        <end position="349"/>
    </location>
</feature>
<dbReference type="InterPro" id="IPR024079">
    <property type="entry name" value="MetalloPept_cat_dom_sf"/>
</dbReference>
<keyword evidence="3" id="KW-1185">Reference proteome</keyword>
<dbReference type="SUPFAM" id="SSF55486">
    <property type="entry name" value="Metalloproteases ('zincins'), catalytic domain"/>
    <property type="match status" value="1"/>
</dbReference>
<comment type="caution">
    <text evidence="2">The sequence shown here is derived from an EMBL/GenBank/DDBJ whole genome shotgun (WGS) entry which is preliminary data.</text>
</comment>
<evidence type="ECO:0000313" key="2">
    <source>
        <dbReference type="EMBL" id="CAG2253738.1"/>
    </source>
</evidence>
<name>A0A8S3VBF1_MYTED</name>
<dbReference type="Proteomes" id="UP000683360">
    <property type="component" value="Unassembled WGS sequence"/>
</dbReference>
<dbReference type="GO" id="GO:0008237">
    <property type="term" value="F:metallopeptidase activity"/>
    <property type="evidence" value="ECO:0007669"/>
    <property type="project" value="InterPro"/>
</dbReference>
<dbReference type="AlphaFoldDB" id="A0A8S3VBF1"/>
<organism evidence="2 3">
    <name type="scientific">Mytilus edulis</name>
    <name type="common">Blue mussel</name>
    <dbReference type="NCBI Taxonomy" id="6550"/>
    <lineage>
        <taxon>Eukaryota</taxon>
        <taxon>Metazoa</taxon>
        <taxon>Spiralia</taxon>
        <taxon>Lophotrochozoa</taxon>
        <taxon>Mollusca</taxon>
        <taxon>Bivalvia</taxon>
        <taxon>Autobranchia</taxon>
        <taxon>Pteriomorphia</taxon>
        <taxon>Mytilida</taxon>
        <taxon>Mytiloidea</taxon>
        <taxon>Mytilidae</taxon>
        <taxon>Mytilinae</taxon>
        <taxon>Mytilus</taxon>
    </lineage>
</organism>
<proteinExistence type="predicted"/>